<dbReference type="Proteomes" id="UP000054928">
    <property type="component" value="Unassembled WGS sequence"/>
</dbReference>
<protein>
    <submittedName>
        <fullName evidence="2">Uncharacterized protein</fullName>
    </submittedName>
</protein>
<evidence type="ECO:0000313" key="3">
    <source>
        <dbReference type="Proteomes" id="UP000054928"/>
    </source>
</evidence>
<evidence type="ECO:0000313" key="2">
    <source>
        <dbReference type="EMBL" id="CEG42593.1"/>
    </source>
</evidence>
<sequence>MYRALQLPVFLLEDDLEVDNEERSEGGSGPPFSKRPIIDEDELLKQYQRMRQELTAPDTINHK</sequence>
<dbReference type="AlphaFoldDB" id="A0A0P1APB4"/>
<proteinExistence type="predicted"/>
<organism evidence="2 3">
    <name type="scientific">Plasmopara halstedii</name>
    <name type="common">Downy mildew of sunflower</name>
    <dbReference type="NCBI Taxonomy" id="4781"/>
    <lineage>
        <taxon>Eukaryota</taxon>
        <taxon>Sar</taxon>
        <taxon>Stramenopiles</taxon>
        <taxon>Oomycota</taxon>
        <taxon>Peronosporomycetes</taxon>
        <taxon>Peronosporales</taxon>
        <taxon>Peronosporaceae</taxon>
        <taxon>Plasmopara</taxon>
    </lineage>
</organism>
<dbReference type="RefSeq" id="XP_024578962.1">
    <property type="nucleotide sequence ID" value="XM_024728490.1"/>
</dbReference>
<keyword evidence="3" id="KW-1185">Reference proteome</keyword>
<reference evidence="3" key="1">
    <citation type="submission" date="2014-09" db="EMBL/GenBank/DDBJ databases">
        <authorList>
            <person name="Sharma Rahul"/>
            <person name="Thines Marco"/>
        </authorList>
    </citation>
    <scope>NUCLEOTIDE SEQUENCE [LARGE SCALE GENOMIC DNA]</scope>
</reference>
<feature type="region of interest" description="Disordered" evidence="1">
    <location>
        <begin position="16"/>
        <end position="38"/>
    </location>
</feature>
<name>A0A0P1APB4_PLAHL</name>
<accession>A0A0P1APB4</accession>
<dbReference type="EMBL" id="CCYD01000645">
    <property type="protein sequence ID" value="CEG42593.1"/>
    <property type="molecule type" value="Genomic_DNA"/>
</dbReference>
<evidence type="ECO:0000256" key="1">
    <source>
        <dbReference type="SAM" id="MobiDB-lite"/>
    </source>
</evidence>
<dbReference type="GeneID" id="36407910"/>